<dbReference type="RefSeq" id="WP_123608210.1">
    <property type="nucleotide sequence ID" value="NZ_RJVG01000002.1"/>
</dbReference>
<dbReference type="InterPro" id="IPR050418">
    <property type="entry name" value="D-iso_2-hydroxyacid_DH_PdxB"/>
</dbReference>
<dbReference type="Proteomes" id="UP000273083">
    <property type="component" value="Unassembled WGS sequence"/>
</dbReference>
<comment type="similarity">
    <text evidence="1 4">Belongs to the D-isomer specific 2-hydroxyacid dehydrogenase family.</text>
</comment>
<evidence type="ECO:0000313" key="8">
    <source>
        <dbReference type="Proteomes" id="UP000273083"/>
    </source>
</evidence>
<evidence type="ECO:0000259" key="6">
    <source>
        <dbReference type="Pfam" id="PF02826"/>
    </source>
</evidence>
<name>A0A3N1XZ34_9FIRM</name>
<evidence type="ECO:0000256" key="1">
    <source>
        <dbReference type="ARBA" id="ARBA00005854"/>
    </source>
</evidence>
<evidence type="ECO:0000259" key="5">
    <source>
        <dbReference type="Pfam" id="PF00389"/>
    </source>
</evidence>
<dbReference type="SUPFAM" id="SSF51735">
    <property type="entry name" value="NAD(P)-binding Rossmann-fold domains"/>
    <property type="match status" value="1"/>
</dbReference>
<dbReference type="InterPro" id="IPR029752">
    <property type="entry name" value="D-isomer_DH_CS1"/>
</dbReference>
<feature type="domain" description="D-isomer specific 2-hydroxyacid dehydrogenase NAD-binding" evidence="6">
    <location>
        <begin position="107"/>
        <end position="284"/>
    </location>
</feature>
<dbReference type="FunFam" id="3.40.50.720:FF:000203">
    <property type="entry name" value="D-3-phosphoglycerate dehydrogenase (SerA)"/>
    <property type="match status" value="1"/>
</dbReference>
<feature type="domain" description="D-isomer specific 2-hydroxyacid dehydrogenase catalytic" evidence="5">
    <location>
        <begin position="17"/>
        <end position="315"/>
    </location>
</feature>
<dbReference type="InterPro" id="IPR006140">
    <property type="entry name" value="D-isomer_DH_NAD-bd"/>
</dbReference>
<dbReference type="InterPro" id="IPR036291">
    <property type="entry name" value="NAD(P)-bd_dom_sf"/>
</dbReference>
<dbReference type="AlphaFoldDB" id="A0A3N1XZ34"/>
<evidence type="ECO:0000256" key="3">
    <source>
        <dbReference type="ARBA" id="ARBA00023027"/>
    </source>
</evidence>
<reference evidence="7 8" key="1">
    <citation type="submission" date="2018-11" db="EMBL/GenBank/DDBJ databases">
        <title>Genomic Encyclopedia of Type Strains, Phase IV (KMG-IV): sequencing the most valuable type-strain genomes for metagenomic binning, comparative biology and taxonomic classification.</title>
        <authorList>
            <person name="Goeker M."/>
        </authorList>
    </citation>
    <scope>NUCLEOTIDE SEQUENCE [LARGE SCALE GENOMIC DNA]</scope>
    <source>
        <strain evidence="7 8">DSM 26537</strain>
    </source>
</reference>
<keyword evidence="8" id="KW-1185">Reference proteome</keyword>
<dbReference type="EMBL" id="RJVG01000002">
    <property type="protein sequence ID" value="ROR30512.1"/>
    <property type="molecule type" value="Genomic_DNA"/>
</dbReference>
<organism evidence="7 8">
    <name type="scientific">Mobilisporobacter senegalensis</name>
    <dbReference type="NCBI Taxonomy" id="1329262"/>
    <lineage>
        <taxon>Bacteria</taxon>
        <taxon>Bacillati</taxon>
        <taxon>Bacillota</taxon>
        <taxon>Clostridia</taxon>
        <taxon>Lachnospirales</taxon>
        <taxon>Lachnospiraceae</taxon>
        <taxon>Mobilisporobacter</taxon>
    </lineage>
</organism>
<accession>A0A3N1XZ34</accession>
<dbReference type="GO" id="GO:0016616">
    <property type="term" value="F:oxidoreductase activity, acting on the CH-OH group of donors, NAD or NADP as acceptor"/>
    <property type="evidence" value="ECO:0007669"/>
    <property type="project" value="InterPro"/>
</dbReference>
<dbReference type="CDD" id="cd12162">
    <property type="entry name" value="2-Hacid_dh_4"/>
    <property type="match status" value="1"/>
</dbReference>
<dbReference type="Gene3D" id="3.40.50.720">
    <property type="entry name" value="NAD(P)-binding Rossmann-like Domain"/>
    <property type="match status" value="2"/>
</dbReference>
<gene>
    <name evidence="7" type="ORF">EDD66_102164</name>
</gene>
<dbReference type="OrthoDB" id="9805416at2"/>
<dbReference type="PROSITE" id="PS00065">
    <property type="entry name" value="D_2_HYDROXYACID_DH_1"/>
    <property type="match status" value="1"/>
</dbReference>
<dbReference type="PANTHER" id="PTHR43761:SF1">
    <property type="entry name" value="D-ISOMER SPECIFIC 2-HYDROXYACID DEHYDROGENASE CATALYTIC DOMAIN-CONTAINING PROTEIN-RELATED"/>
    <property type="match status" value="1"/>
</dbReference>
<sequence>MKIVILDKKTVTEGDISLKEIEDLGEVQSYNLTAREEIVEHIGEAEIVLCNKVPINAEVIEQCKNLKYIGLFATGYNNIDLEAAKKKGIAVCNAPAYSTDAVAQHTFALLLHLVNKVGTYNESVHEGRWINSETFSYFPYPISEISGMTMGIMGFGSIGQKVASIGKAFGMNIIVCTRTLKDFEGIEFVTEEELFQRSDILSIHCPLTDATRNLVNEDKLKMMKPSAILINTARGPIINEQDLTDALNNNIIAGAGLDVLSREPMRDDNPLKSAKNCVITPHIAWAPKQTRERLITIVADNIKHFINGNPINVVN</sequence>
<keyword evidence="3" id="KW-0520">NAD</keyword>
<dbReference type="Pfam" id="PF02826">
    <property type="entry name" value="2-Hacid_dh_C"/>
    <property type="match status" value="1"/>
</dbReference>
<dbReference type="InterPro" id="IPR029753">
    <property type="entry name" value="D-isomer_DH_CS"/>
</dbReference>
<dbReference type="Pfam" id="PF00389">
    <property type="entry name" value="2-Hacid_dh"/>
    <property type="match status" value="1"/>
</dbReference>
<comment type="caution">
    <text evidence="7">The sequence shown here is derived from an EMBL/GenBank/DDBJ whole genome shotgun (WGS) entry which is preliminary data.</text>
</comment>
<dbReference type="PROSITE" id="PS00670">
    <property type="entry name" value="D_2_HYDROXYACID_DH_2"/>
    <property type="match status" value="1"/>
</dbReference>
<evidence type="ECO:0000313" key="7">
    <source>
        <dbReference type="EMBL" id="ROR30512.1"/>
    </source>
</evidence>
<evidence type="ECO:0000256" key="4">
    <source>
        <dbReference type="RuleBase" id="RU003719"/>
    </source>
</evidence>
<dbReference type="SUPFAM" id="SSF52283">
    <property type="entry name" value="Formate/glycerate dehydrogenase catalytic domain-like"/>
    <property type="match status" value="1"/>
</dbReference>
<keyword evidence="2 4" id="KW-0560">Oxidoreductase</keyword>
<dbReference type="PROSITE" id="PS00671">
    <property type="entry name" value="D_2_HYDROXYACID_DH_3"/>
    <property type="match status" value="1"/>
</dbReference>
<dbReference type="GO" id="GO:0051287">
    <property type="term" value="F:NAD binding"/>
    <property type="evidence" value="ECO:0007669"/>
    <property type="project" value="InterPro"/>
</dbReference>
<evidence type="ECO:0000256" key="2">
    <source>
        <dbReference type="ARBA" id="ARBA00023002"/>
    </source>
</evidence>
<dbReference type="PANTHER" id="PTHR43761">
    <property type="entry name" value="D-ISOMER SPECIFIC 2-HYDROXYACID DEHYDROGENASE FAMILY PROTEIN (AFU_ORTHOLOGUE AFUA_1G13630)"/>
    <property type="match status" value="1"/>
</dbReference>
<dbReference type="InterPro" id="IPR006139">
    <property type="entry name" value="D-isomer_2_OHA_DH_cat_dom"/>
</dbReference>
<protein>
    <submittedName>
        <fullName evidence="7">Glycerate dehydrogenase</fullName>
    </submittedName>
</protein>
<proteinExistence type="inferred from homology"/>